<sequence length="261" mass="29820">MTAPGNADSNDRLDAVREYWNNHVHDWKVARSPAGTPEFFEEIEAYRFEKLHYLPLRVDFNGYADERILDVGCGVGNDLARFAKGGANVVGIDLAEHSIDLARANFEQRGLAGHFEVMNGESMSFEDDAFDLVYCHTVLHFTANPSAMVKEIRRVLKPGGTAILMTVNRHSWLNVTQRLMKIEIDHLDAPIFDQYTYAQFQSLLEPFAKVKIVCERFPVPTKVHKGWKARLYNDLFVGPFNRLPHSWVERSGHHFLAFAEK</sequence>
<dbReference type="CDD" id="cd02440">
    <property type="entry name" value="AdoMet_MTases"/>
    <property type="match status" value="1"/>
</dbReference>
<dbReference type="RefSeq" id="WP_380690353.1">
    <property type="nucleotide sequence ID" value="NZ_JBHRSS010000006.1"/>
</dbReference>
<proteinExistence type="predicted"/>
<protein>
    <submittedName>
        <fullName evidence="2">Class I SAM-dependent methyltransferase</fullName>
        <ecNumber evidence="2">2.1.1.-</ecNumber>
    </submittedName>
</protein>
<keyword evidence="2" id="KW-0808">Transferase</keyword>
<dbReference type="Pfam" id="PF08241">
    <property type="entry name" value="Methyltransf_11"/>
    <property type="match status" value="1"/>
</dbReference>
<dbReference type="EMBL" id="JBHRSS010000006">
    <property type="protein sequence ID" value="MFC3104831.1"/>
    <property type="molecule type" value="Genomic_DNA"/>
</dbReference>
<dbReference type="EC" id="2.1.1.-" evidence="2"/>
<evidence type="ECO:0000313" key="2">
    <source>
        <dbReference type="EMBL" id="MFC3104831.1"/>
    </source>
</evidence>
<dbReference type="Gene3D" id="3.40.50.150">
    <property type="entry name" value="Vaccinia Virus protein VP39"/>
    <property type="match status" value="1"/>
</dbReference>
<dbReference type="Proteomes" id="UP001595462">
    <property type="component" value="Unassembled WGS sequence"/>
</dbReference>
<dbReference type="InterPro" id="IPR029063">
    <property type="entry name" value="SAM-dependent_MTases_sf"/>
</dbReference>
<accession>A0ABV7ESB3</accession>
<dbReference type="SUPFAM" id="SSF53335">
    <property type="entry name" value="S-adenosyl-L-methionine-dependent methyltransferases"/>
    <property type="match status" value="1"/>
</dbReference>
<dbReference type="PANTHER" id="PTHR42912">
    <property type="entry name" value="METHYLTRANSFERASE"/>
    <property type="match status" value="1"/>
</dbReference>
<keyword evidence="2" id="KW-0489">Methyltransferase</keyword>
<dbReference type="InterPro" id="IPR013216">
    <property type="entry name" value="Methyltransf_11"/>
</dbReference>
<keyword evidence="3" id="KW-1185">Reference proteome</keyword>
<name>A0ABV7ESB3_9GAMM</name>
<dbReference type="GO" id="GO:0032259">
    <property type="term" value="P:methylation"/>
    <property type="evidence" value="ECO:0007669"/>
    <property type="project" value="UniProtKB-KW"/>
</dbReference>
<evidence type="ECO:0000313" key="3">
    <source>
        <dbReference type="Proteomes" id="UP001595462"/>
    </source>
</evidence>
<organism evidence="2 3">
    <name type="scientific">Salinisphaera aquimarina</name>
    <dbReference type="NCBI Taxonomy" id="2094031"/>
    <lineage>
        <taxon>Bacteria</taxon>
        <taxon>Pseudomonadati</taxon>
        <taxon>Pseudomonadota</taxon>
        <taxon>Gammaproteobacteria</taxon>
        <taxon>Salinisphaerales</taxon>
        <taxon>Salinisphaeraceae</taxon>
        <taxon>Salinisphaera</taxon>
    </lineage>
</organism>
<dbReference type="GO" id="GO:0008168">
    <property type="term" value="F:methyltransferase activity"/>
    <property type="evidence" value="ECO:0007669"/>
    <property type="project" value="UniProtKB-KW"/>
</dbReference>
<reference evidence="3" key="1">
    <citation type="journal article" date="2019" name="Int. J. Syst. Evol. Microbiol.">
        <title>The Global Catalogue of Microorganisms (GCM) 10K type strain sequencing project: providing services to taxonomists for standard genome sequencing and annotation.</title>
        <authorList>
            <consortium name="The Broad Institute Genomics Platform"/>
            <consortium name="The Broad Institute Genome Sequencing Center for Infectious Disease"/>
            <person name="Wu L."/>
            <person name="Ma J."/>
        </authorList>
    </citation>
    <scope>NUCLEOTIDE SEQUENCE [LARGE SCALE GENOMIC DNA]</scope>
    <source>
        <strain evidence="3">KCTC 52640</strain>
    </source>
</reference>
<feature type="domain" description="Methyltransferase type 11" evidence="1">
    <location>
        <begin position="69"/>
        <end position="163"/>
    </location>
</feature>
<gene>
    <name evidence="2" type="ORF">ACFOSU_13190</name>
</gene>
<comment type="caution">
    <text evidence="2">The sequence shown here is derived from an EMBL/GenBank/DDBJ whole genome shotgun (WGS) entry which is preliminary data.</text>
</comment>
<dbReference type="PANTHER" id="PTHR42912:SF93">
    <property type="entry name" value="N6-ADENOSINE-METHYLTRANSFERASE TMT1A"/>
    <property type="match status" value="1"/>
</dbReference>
<dbReference type="InterPro" id="IPR050508">
    <property type="entry name" value="Methyltransf_Superfamily"/>
</dbReference>
<evidence type="ECO:0000259" key="1">
    <source>
        <dbReference type="Pfam" id="PF08241"/>
    </source>
</evidence>